<dbReference type="PANTHER" id="PTHR43428">
    <property type="entry name" value="ARSENATE REDUCTASE"/>
    <property type="match status" value="1"/>
</dbReference>
<feature type="transmembrane region" description="Helical" evidence="2">
    <location>
        <begin position="20"/>
        <end position="41"/>
    </location>
</feature>
<evidence type="ECO:0000313" key="4">
    <source>
        <dbReference type="EMBL" id="SVB73471.1"/>
    </source>
</evidence>
<keyword evidence="2" id="KW-1133">Transmembrane helix</keyword>
<evidence type="ECO:0000256" key="2">
    <source>
        <dbReference type="SAM" id="Phobius"/>
    </source>
</evidence>
<evidence type="ECO:0000256" key="1">
    <source>
        <dbReference type="ARBA" id="ARBA00022849"/>
    </source>
</evidence>
<proteinExistence type="predicted"/>
<dbReference type="SUPFAM" id="SSF52788">
    <property type="entry name" value="Phosphotyrosine protein phosphatases I"/>
    <property type="match status" value="1"/>
</dbReference>
<keyword evidence="2" id="KW-0812">Transmembrane</keyword>
<reference evidence="4" key="1">
    <citation type="submission" date="2018-05" db="EMBL/GenBank/DDBJ databases">
        <authorList>
            <person name="Lanie J.A."/>
            <person name="Ng W.-L."/>
            <person name="Kazmierczak K.M."/>
            <person name="Andrzejewski T.M."/>
            <person name="Davidsen T.M."/>
            <person name="Wayne K.J."/>
            <person name="Tettelin H."/>
            <person name="Glass J.I."/>
            <person name="Rusch D."/>
            <person name="Podicherti R."/>
            <person name="Tsui H.-C.T."/>
            <person name="Winkler M.E."/>
        </authorList>
    </citation>
    <scope>NUCLEOTIDE SEQUENCE</scope>
</reference>
<dbReference type="PANTHER" id="PTHR43428:SF1">
    <property type="entry name" value="ARSENATE REDUCTASE"/>
    <property type="match status" value="1"/>
</dbReference>
<sequence length="184" mass="20813">MTKYKGSFLRSGIYQKIIKVIKTVLRIKLLLIISVTPLIFITMKKMKKILFICTGNSCRSQIAEGLLRDLAGDNFEVFSAGSHPSRVHPASIAVMAEWGIDISNHTSDWTNEYLDKSIDIVITVCDNANQACPTFPGDVKRIHWSIDDPFHGWGAEPADLEPYRETREILKEKIESFLNGETDR</sequence>
<organism evidence="4">
    <name type="scientific">marine metagenome</name>
    <dbReference type="NCBI Taxonomy" id="408172"/>
    <lineage>
        <taxon>unclassified sequences</taxon>
        <taxon>metagenomes</taxon>
        <taxon>ecological metagenomes</taxon>
    </lineage>
</organism>
<dbReference type="Gene3D" id="3.40.50.2300">
    <property type="match status" value="1"/>
</dbReference>
<name>A0A382GH13_9ZZZZ</name>
<dbReference type="GO" id="GO:0046685">
    <property type="term" value="P:response to arsenic-containing substance"/>
    <property type="evidence" value="ECO:0007669"/>
    <property type="project" value="UniProtKB-KW"/>
</dbReference>
<dbReference type="Pfam" id="PF01451">
    <property type="entry name" value="LMWPc"/>
    <property type="match status" value="1"/>
</dbReference>
<dbReference type="EMBL" id="UINC01055039">
    <property type="protein sequence ID" value="SVB73471.1"/>
    <property type="molecule type" value="Genomic_DNA"/>
</dbReference>
<dbReference type="CDD" id="cd16345">
    <property type="entry name" value="LMWP_ArsC"/>
    <property type="match status" value="1"/>
</dbReference>
<gene>
    <name evidence="4" type="ORF">METZ01_LOCUS226325</name>
</gene>
<dbReference type="SMART" id="SM00226">
    <property type="entry name" value="LMWPc"/>
    <property type="match status" value="1"/>
</dbReference>
<keyword evidence="2" id="KW-0472">Membrane</keyword>
<accession>A0A382GH13</accession>
<evidence type="ECO:0000259" key="3">
    <source>
        <dbReference type="SMART" id="SM00226"/>
    </source>
</evidence>
<keyword evidence="1" id="KW-0059">Arsenical resistance</keyword>
<protein>
    <recommendedName>
        <fullName evidence="3">Phosphotyrosine protein phosphatase I domain-containing protein</fullName>
    </recommendedName>
</protein>
<dbReference type="InterPro" id="IPR023485">
    <property type="entry name" value="Ptyr_pPase"/>
</dbReference>
<feature type="domain" description="Phosphotyrosine protein phosphatase I" evidence="3">
    <location>
        <begin position="47"/>
        <end position="180"/>
    </location>
</feature>
<dbReference type="AlphaFoldDB" id="A0A382GH13"/>
<dbReference type="InterPro" id="IPR036196">
    <property type="entry name" value="Ptyr_pPase_sf"/>
</dbReference>